<keyword evidence="1" id="KW-0812">Transmembrane</keyword>
<accession>A0A4V2F2J1</accession>
<dbReference type="AlphaFoldDB" id="A0A4V2F2J1"/>
<keyword evidence="1" id="KW-0472">Membrane</keyword>
<keyword evidence="3" id="KW-1185">Reference proteome</keyword>
<dbReference type="EMBL" id="SGXC01000003">
    <property type="protein sequence ID" value="RZS78328.1"/>
    <property type="molecule type" value="Genomic_DNA"/>
</dbReference>
<feature type="transmembrane region" description="Helical" evidence="1">
    <location>
        <begin position="20"/>
        <end position="38"/>
    </location>
</feature>
<organism evidence="2 3">
    <name type="scientific">Pigmentiphaga kullae</name>
    <dbReference type="NCBI Taxonomy" id="151784"/>
    <lineage>
        <taxon>Bacteria</taxon>
        <taxon>Pseudomonadati</taxon>
        <taxon>Pseudomonadota</taxon>
        <taxon>Betaproteobacteria</taxon>
        <taxon>Burkholderiales</taxon>
        <taxon>Alcaligenaceae</taxon>
        <taxon>Pigmentiphaga</taxon>
    </lineage>
</organism>
<evidence type="ECO:0000313" key="3">
    <source>
        <dbReference type="Proteomes" id="UP000292445"/>
    </source>
</evidence>
<protein>
    <submittedName>
        <fullName evidence="2">Uncharacterized protein</fullName>
    </submittedName>
</protein>
<evidence type="ECO:0000256" key="1">
    <source>
        <dbReference type="SAM" id="Phobius"/>
    </source>
</evidence>
<reference evidence="2 3" key="1">
    <citation type="submission" date="2019-02" db="EMBL/GenBank/DDBJ databases">
        <title>Genomic Encyclopedia of Type Strains, Phase IV (KMG-IV): sequencing the most valuable type-strain genomes for metagenomic binning, comparative biology and taxonomic classification.</title>
        <authorList>
            <person name="Goeker M."/>
        </authorList>
    </citation>
    <scope>NUCLEOTIDE SEQUENCE [LARGE SCALE GENOMIC DNA]</scope>
    <source>
        <strain evidence="2 3">K24</strain>
    </source>
</reference>
<dbReference type="Proteomes" id="UP000292445">
    <property type="component" value="Unassembled WGS sequence"/>
</dbReference>
<name>A0A4V2F2J1_9BURK</name>
<keyword evidence="1" id="KW-1133">Transmembrane helix</keyword>
<sequence length="55" mass="5850">MADSSRQEQPGGRGRAWRTVLACALLGAVLAVAFVGYLRPQLVVGWEGLMALCGF</sequence>
<evidence type="ECO:0000313" key="2">
    <source>
        <dbReference type="EMBL" id="RZS78328.1"/>
    </source>
</evidence>
<proteinExistence type="predicted"/>
<comment type="caution">
    <text evidence="2">The sequence shown here is derived from an EMBL/GenBank/DDBJ whole genome shotgun (WGS) entry which is preliminary data.</text>
</comment>
<gene>
    <name evidence="2" type="ORF">EV675_4973</name>
</gene>